<reference evidence="2 3" key="1">
    <citation type="submission" date="2019-08" db="EMBL/GenBank/DDBJ databases">
        <title>Complete genome sequence of Candidatus Uab amorphum.</title>
        <authorList>
            <person name="Shiratori T."/>
            <person name="Suzuki S."/>
            <person name="Kakizawa Y."/>
            <person name="Ishida K."/>
        </authorList>
    </citation>
    <scope>NUCLEOTIDE SEQUENCE [LARGE SCALE GENOMIC DNA]</scope>
    <source>
        <strain evidence="2 3">SRT547</strain>
    </source>
</reference>
<feature type="transmembrane region" description="Helical" evidence="1">
    <location>
        <begin position="114"/>
        <end position="133"/>
    </location>
</feature>
<dbReference type="EMBL" id="AP019860">
    <property type="protein sequence ID" value="BBM84624.1"/>
    <property type="molecule type" value="Genomic_DNA"/>
</dbReference>
<keyword evidence="1" id="KW-1133">Transmembrane helix</keyword>
<feature type="transmembrane region" description="Helical" evidence="1">
    <location>
        <begin position="6"/>
        <end position="25"/>
    </location>
</feature>
<name>A0A5S9IMV2_UABAM</name>
<dbReference type="KEGG" id="uam:UABAM_02985"/>
<protein>
    <recommendedName>
        <fullName evidence="4">DUF3592 domain-containing protein</fullName>
    </recommendedName>
</protein>
<proteinExistence type="predicted"/>
<dbReference type="AlphaFoldDB" id="A0A5S9IMV2"/>
<dbReference type="Proteomes" id="UP000326354">
    <property type="component" value="Chromosome"/>
</dbReference>
<evidence type="ECO:0000313" key="2">
    <source>
        <dbReference type="EMBL" id="BBM84624.1"/>
    </source>
</evidence>
<evidence type="ECO:0008006" key="4">
    <source>
        <dbReference type="Google" id="ProtNLM"/>
    </source>
</evidence>
<keyword evidence="1" id="KW-0812">Transmembrane</keyword>
<accession>A0A5S9IMV2</accession>
<organism evidence="2 3">
    <name type="scientific">Uabimicrobium amorphum</name>
    <dbReference type="NCBI Taxonomy" id="2596890"/>
    <lineage>
        <taxon>Bacteria</taxon>
        <taxon>Pseudomonadati</taxon>
        <taxon>Planctomycetota</taxon>
        <taxon>Candidatus Uabimicrobiia</taxon>
        <taxon>Candidatus Uabimicrobiales</taxon>
        <taxon>Candidatus Uabimicrobiaceae</taxon>
        <taxon>Candidatus Uabimicrobium</taxon>
    </lineage>
</organism>
<keyword evidence="3" id="KW-1185">Reference proteome</keyword>
<sequence>MQNNFVGVIFFIYILTLLTIFLYGWSKHQQQHYFETNGDKSSAVITKKNHIKDTYVVEYLYHDNITQQGYADFKIVSANMWNGVEVGDKLLVVYDKTHPTHNIFKFTSEDQQPFLEALKLILALIVPVIYFYILTKVLFNQIEFISTQRGIG</sequence>
<keyword evidence="1" id="KW-0472">Membrane</keyword>
<evidence type="ECO:0000256" key="1">
    <source>
        <dbReference type="SAM" id="Phobius"/>
    </source>
</evidence>
<dbReference type="RefSeq" id="WP_151968767.1">
    <property type="nucleotide sequence ID" value="NZ_AP019860.1"/>
</dbReference>
<gene>
    <name evidence="2" type="ORF">UABAM_02985</name>
</gene>
<evidence type="ECO:0000313" key="3">
    <source>
        <dbReference type="Proteomes" id="UP000326354"/>
    </source>
</evidence>